<keyword evidence="2" id="KW-1185">Reference proteome</keyword>
<protein>
    <submittedName>
        <fullName evidence="1">Uncharacterized protein</fullName>
    </submittedName>
</protein>
<organism evidence="1 2">
    <name type="scientific">Pterulicium gracile</name>
    <dbReference type="NCBI Taxonomy" id="1884261"/>
    <lineage>
        <taxon>Eukaryota</taxon>
        <taxon>Fungi</taxon>
        <taxon>Dikarya</taxon>
        <taxon>Basidiomycota</taxon>
        <taxon>Agaricomycotina</taxon>
        <taxon>Agaricomycetes</taxon>
        <taxon>Agaricomycetidae</taxon>
        <taxon>Agaricales</taxon>
        <taxon>Pleurotineae</taxon>
        <taxon>Pterulaceae</taxon>
        <taxon>Pterulicium</taxon>
    </lineage>
</organism>
<accession>A0A5C3QIS5</accession>
<name>A0A5C3QIS5_9AGAR</name>
<dbReference type="Proteomes" id="UP000305067">
    <property type="component" value="Unassembled WGS sequence"/>
</dbReference>
<gene>
    <name evidence="1" type="ORF">BDV98DRAFT_74049</name>
</gene>
<sequence>MRGLECHDDGGFLESHPHVVSLAASDSPEDMTLDVLTAVIHGCPSMPLGLRDNMFIPANHEALKYEPASAWTEGAQLGAVRSSTAGSSVEIDILGSSYHLKYFPSVGDCSKCTEAYVDGDSVSRDEFERQYTVEGTVTEVVEGGSCALHGLQFKAPPKRPVYPTSYFRVRRMPNLQVLLR</sequence>
<evidence type="ECO:0000313" key="1">
    <source>
        <dbReference type="EMBL" id="TFL01218.1"/>
    </source>
</evidence>
<reference evidence="1 2" key="1">
    <citation type="journal article" date="2019" name="Nat. Ecol. Evol.">
        <title>Megaphylogeny resolves global patterns of mushroom evolution.</title>
        <authorList>
            <person name="Varga T."/>
            <person name="Krizsan K."/>
            <person name="Foldi C."/>
            <person name="Dima B."/>
            <person name="Sanchez-Garcia M."/>
            <person name="Sanchez-Ramirez S."/>
            <person name="Szollosi G.J."/>
            <person name="Szarkandi J.G."/>
            <person name="Papp V."/>
            <person name="Albert L."/>
            <person name="Andreopoulos W."/>
            <person name="Angelini C."/>
            <person name="Antonin V."/>
            <person name="Barry K.W."/>
            <person name="Bougher N.L."/>
            <person name="Buchanan P."/>
            <person name="Buyck B."/>
            <person name="Bense V."/>
            <person name="Catcheside P."/>
            <person name="Chovatia M."/>
            <person name="Cooper J."/>
            <person name="Damon W."/>
            <person name="Desjardin D."/>
            <person name="Finy P."/>
            <person name="Geml J."/>
            <person name="Haridas S."/>
            <person name="Hughes K."/>
            <person name="Justo A."/>
            <person name="Karasinski D."/>
            <person name="Kautmanova I."/>
            <person name="Kiss B."/>
            <person name="Kocsube S."/>
            <person name="Kotiranta H."/>
            <person name="LaButti K.M."/>
            <person name="Lechner B.E."/>
            <person name="Liimatainen K."/>
            <person name="Lipzen A."/>
            <person name="Lukacs Z."/>
            <person name="Mihaltcheva S."/>
            <person name="Morgado L.N."/>
            <person name="Niskanen T."/>
            <person name="Noordeloos M.E."/>
            <person name="Ohm R.A."/>
            <person name="Ortiz-Santana B."/>
            <person name="Ovrebo C."/>
            <person name="Racz N."/>
            <person name="Riley R."/>
            <person name="Savchenko A."/>
            <person name="Shiryaev A."/>
            <person name="Soop K."/>
            <person name="Spirin V."/>
            <person name="Szebenyi C."/>
            <person name="Tomsovsky M."/>
            <person name="Tulloss R.E."/>
            <person name="Uehling J."/>
            <person name="Grigoriev I.V."/>
            <person name="Vagvolgyi C."/>
            <person name="Papp T."/>
            <person name="Martin F.M."/>
            <person name="Miettinen O."/>
            <person name="Hibbett D.S."/>
            <person name="Nagy L.G."/>
        </authorList>
    </citation>
    <scope>NUCLEOTIDE SEQUENCE [LARGE SCALE GENOMIC DNA]</scope>
    <source>
        <strain evidence="1 2">CBS 309.79</strain>
    </source>
</reference>
<dbReference type="AlphaFoldDB" id="A0A5C3QIS5"/>
<evidence type="ECO:0000313" key="2">
    <source>
        <dbReference type="Proteomes" id="UP000305067"/>
    </source>
</evidence>
<proteinExistence type="predicted"/>
<dbReference type="EMBL" id="ML178825">
    <property type="protein sequence ID" value="TFL01218.1"/>
    <property type="molecule type" value="Genomic_DNA"/>
</dbReference>